<keyword evidence="9" id="KW-1185">Reference proteome</keyword>
<dbReference type="InterPro" id="IPR058624">
    <property type="entry name" value="MdtA-like_HH"/>
</dbReference>
<dbReference type="PANTHER" id="PTHR30469">
    <property type="entry name" value="MULTIDRUG RESISTANCE PROTEIN MDTA"/>
    <property type="match status" value="1"/>
</dbReference>
<keyword evidence="2" id="KW-0175">Coiled coil</keyword>
<evidence type="ECO:0000259" key="5">
    <source>
        <dbReference type="Pfam" id="PF25917"/>
    </source>
</evidence>
<feature type="coiled-coil region" evidence="2">
    <location>
        <begin position="129"/>
        <end position="185"/>
    </location>
</feature>
<dbReference type="Gene3D" id="2.40.420.20">
    <property type="match status" value="1"/>
</dbReference>
<feature type="domain" description="Multidrug resistance protein MdtA-like barrel-sandwich hybrid" evidence="5">
    <location>
        <begin position="87"/>
        <end position="214"/>
    </location>
</feature>
<evidence type="ECO:0000256" key="1">
    <source>
        <dbReference type="ARBA" id="ARBA00009477"/>
    </source>
</evidence>
<feature type="domain" description="Multidrug resistance protein MdtA-like alpha-helical hairpin" evidence="4">
    <location>
        <begin position="121"/>
        <end position="179"/>
    </location>
</feature>
<dbReference type="GO" id="GO:1990281">
    <property type="term" value="C:efflux pump complex"/>
    <property type="evidence" value="ECO:0007669"/>
    <property type="project" value="TreeGrafter"/>
</dbReference>
<dbReference type="PANTHER" id="PTHR30469:SF36">
    <property type="entry name" value="BLL3903 PROTEIN"/>
    <property type="match status" value="1"/>
</dbReference>
<dbReference type="EMBL" id="CP002859">
    <property type="protein sequence ID" value="AEI51917.1"/>
    <property type="molecule type" value="Genomic_DNA"/>
</dbReference>
<gene>
    <name evidence="8" type="ordered locus">Runsl_5627</name>
</gene>
<dbReference type="InterPro" id="IPR058625">
    <property type="entry name" value="MdtA-like_BSH"/>
</dbReference>
<dbReference type="Pfam" id="PF25989">
    <property type="entry name" value="YknX_C"/>
    <property type="match status" value="1"/>
</dbReference>
<dbReference type="Pfam" id="PF25954">
    <property type="entry name" value="Beta-barrel_RND_2"/>
    <property type="match status" value="1"/>
</dbReference>
<organism evidence="8 9">
    <name type="scientific">Runella slithyformis (strain ATCC 29530 / DSM 19594 / LMG 11500 / NCIMB 11436 / LSU 4)</name>
    <dbReference type="NCBI Taxonomy" id="761193"/>
    <lineage>
        <taxon>Bacteria</taxon>
        <taxon>Pseudomonadati</taxon>
        <taxon>Bacteroidota</taxon>
        <taxon>Cytophagia</taxon>
        <taxon>Cytophagales</taxon>
        <taxon>Spirosomataceae</taxon>
        <taxon>Runella</taxon>
    </lineage>
</organism>
<dbReference type="Gene3D" id="2.40.30.170">
    <property type="match status" value="1"/>
</dbReference>
<evidence type="ECO:0000256" key="3">
    <source>
        <dbReference type="SAM" id="MobiDB-lite"/>
    </source>
</evidence>
<dbReference type="KEGG" id="rsi:Runsl_5627"/>
<dbReference type="Pfam" id="PF25876">
    <property type="entry name" value="HH_MFP_RND"/>
    <property type="match status" value="1"/>
</dbReference>
<evidence type="ECO:0000313" key="8">
    <source>
        <dbReference type="EMBL" id="AEI51917.1"/>
    </source>
</evidence>
<evidence type="ECO:0000259" key="4">
    <source>
        <dbReference type="Pfam" id="PF25876"/>
    </source>
</evidence>
<dbReference type="InterPro" id="IPR058637">
    <property type="entry name" value="YknX-like_C"/>
</dbReference>
<proteinExistence type="inferred from homology"/>
<dbReference type="InterPro" id="IPR006143">
    <property type="entry name" value="RND_pump_MFP"/>
</dbReference>
<dbReference type="NCBIfam" id="TIGR01730">
    <property type="entry name" value="RND_mfp"/>
    <property type="match status" value="1"/>
</dbReference>
<evidence type="ECO:0000313" key="9">
    <source>
        <dbReference type="Proteomes" id="UP000000493"/>
    </source>
</evidence>
<evidence type="ECO:0000259" key="7">
    <source>
        <dbReference type="Pfam" id="PF25989"/>
    </source>
</evidence>
<dbReference type="Gene3D" id="1.10.287.470">
    <property type="entry name" value="Helix hairpin bin"/>
    <property type="match status" value="1"/>
</dbReference>
<evidence type="ECO:0000256" key="2">
    <source>
        <dbReference type="SAM" id="Coils"/>
    </source>
</evidence>
<feature type="domain" description="YknX-like C-terminal permuted SH3-like" evidence="7">
    <location>
        <begin position="301"/>
        <end position="367"/>
    </location>
</feature>
<dbReference type="GO" id="GO:0015562">
    <property type="term" value="F:efflux transmembrane transporter activity"/>
    <property type="evidence" value="ECO:0007669"/>
    <property type="project" value="TreeGrafter"/>
</dbReference>
<reference evidence="8 9" key="2">
    <citation type="journal article" date="2012" name="Stand. Genomic Sci.">
        <title>Complete genome sequence of the aquatic bacterium Runella slithyformis type strain (LSU 4(T)).</title>
        <authorList>
            <person name="Copeland A."/>
            <person name="Zhang X."/>
            <person name="Misra M."/>
            <person name="Lapidus A."/>
            <person name="Nolan M."/>
            <person name="Lucas S."/>
            <person name="Deshpande S."/>
            <person name="Cheng J.F."/>
            <person name="Tapia R."/>
            <person name="Goodwin L.A."/>
            <person name="Pitluck S."/>
            <person name="Liolios K."/>
            <person name="Pagani I."/>
            <person name="Ivanova N."/>
            <person name="Mikhailova N."/>
            <person name="Pati A."/>
            <person name="Chen A."/>
            <person name="Palaniappan K."/>
            <person name="Land M."/>
            <person name="Hauser L."/>
            <person name="Pan C."/>
            <person name="Jeffries C.D."/>
            <person name="Detter J.C."/>
            <person name="Brambilla E.M."/>
            <person name="Rohde M."/>
            <person name="Djao O.D."/>
            <person name="Goker M."/>
            <person name="Sikorski J."/>
            <person name="Tindall B.J."/>
            <person name="Woyke T."/>
            <person name="Bristow J."/>
            <person name="Eisen J.A."/>
            <person name="Markowitz V."/>
            <person name="Hugenholtz P."/>
            <person name="Kyrpides N.C."/>
            <person name="Klenk H.P."/>
            <person name="Mavromatis K."/>
        </authorList>
    </citation>
    <scope>NUCLEOTIDE SEQUENCE [LARGE SCALE GENOMIC DNA]</scope>
    <source>
        <strain evidence="9">ATCC 29530 / DSM 19594 / LMG 11500 / NCIMB 11436 / LSU 4</strain>
    </source>
</reference>
<protein>
    <submittedName>
        <fullName evidence="8">Efflux transporter, RND family, MFP subunit</fullName>
    </submittedName>
</protein>
<feature type="domain" description="CusB-like beta-barrel" evidence="6">
    <location>
        <begin position="223"/>
        <end position="292"/>
    </location>
</feature>
<dbReference type="AlphaFoldDB" id="A0A7U3ZR99"/>
<accession>A0A7U3ZR99</accession>
<comment type="similarity">
    <text evidence="1">Belongs to the membrane fusion protein (MFP) (TC 8.A.1) family.</text>
</comment>
<evidence type="ECO:0000259" key="6">
    <source>
        <dbReference type="Pfam" id="PF25954"/>
    </source>
</evidence>
<feature type="region of interest" description="Disordered" evidence="3">
    <location>
        <begin position="32"/>
        <end position="56"/>
    </location>
</feature>
<sequence>MSKPIKSILTVLVILIITGLAFYPRLKEYTSKKEEPGASGGKGAGNGPAAPGGAKGGGPAPVNIMVIGNQRLEEKILSTGTIIANEEVDIRSEIAGRITSINFKEGDYVKKGTVLVRINDADLQAQLQKLQYQKKLAEVNEERQKKLLEKEAISQRDYDISLTNLNSMNADIENLSAQIAKTVIRAPFDGTIGLRYVSEGSYLSPGTVAKIATLTNVNPAKIDFSVPAKYAANVSKGTAITFTTEGGDEKFYGRVYAIEPKIDPNTRTLTLRATSPNNGRKLFPGSFARIEIILNTKSNGILVPTEAVIPGLKGHSVFLVKNNKAEPVEVQIGTRGDRTIEIYKGLHVGDTLITSGILQVKPGGPVDIKEAMVKQ</sequence>
<dbReference type="SUPFAM" id="SSF111369">
    <property type="entry name" value="HlyD-like secretion proteins"/>
    <property type="match status" value="1"/>
</dbReference>
<reference evidence="9" key="1">
    <citation type="submission" date="2011-06" db="EMBL/GenBank/DDBJ databases">
        <title>The complete genome of chromosome of Runella slithyformis DSM 19594.</title>
        <authorList>
            <consortium name="US DOE Joint Genome Institute (JGI-PGF)"/>
            <person name="Lucas S."/>
            <person name="Han J."/>
            <person name="Lapidus A."/>
            <person name="Bruce D."/>
            <person name="Goodwin L."/>
            <person name="Pitluck S."/>
            <person name="Peters L."/>
            <person name="Kyrpides N."/>
            <person name="Mavromatis K."/>
            <person name="Ivanova N."/>
            <person name="Ovchinnikova G."/>
            <person name="Zhang X."/>
            <person name="Misra M."/>
            <person name="Detter J.C."/>
            <person name="Tapia R."/>
            <person name="Han C."/>
            <person name="Land M."/>
            <person name="Hauser L."/>
            <person name="Markowitz V."/>
            <person name="Cheng J.-F."/>
            <person name="Hugenholtz P."/>
            <person name="Woyke T."/>
            <person name="Wu D."/>
            <person name="Tindall B."/>
            <person name="Faehrich R."/>
            <person name="Brambilla E."/>
            <person name="Klenk H.-P."/>
            <person name="Eisen J.A."/>
        </authorList>
    </citation>
    <scope>NUCLEOTIDE SEQUENCE [LARGE SCALE GENOMIC DNA]</scope>
    <source>
        <strain evidence="9">ATCC 29530 / DSM 19594 / LMG 11500 / NCIMB 11436 / LSU 4</strain>
    </source>
</reference>
<name>A0A7U3ZR99_RUNSL</name>
<dbReference type="Pfam" id="PF25917">
    <property type="entry name" value="BSH_RND"/>
    <property type="match status" value="1"/>
</dbReference>
<dbReference type="InterPro" id="IPR058792">
    <property type="entry name" value="Beta-barrel_RND_2"/>
</dbReference>
<dbReference type="Proteomes" id="UP000000493">
    <property type="component" value="Chromosome"/>
</dbReference>
<dbReference type="RefSeq" id="WP_013931183.1">
    <property type="nucleotide sequence ID" value="NC_015703.1"/>
</dbReference>
<dbReference type="Gene3D" id="2.40.50.100">
    <property type="match status" value="1"/>
</dbReference>